<sequence>MITLFAAKAANEGAPPCCMETKGGLPKQARIAMAIAIGEASRENMAGKCRLPLRVSRNSHNAIAAGLLSLNGRKT</sequence>
<name>A0ABV8EAC3_9HYPH</name>
<evidence type="ECO:0000313" key="2">
    <source>
        <dbReference type="Proteomes" id="UP001595697"/>
    </source>
</evidence>
<reference evidence="2" key="1">
    <citation type="journal article" date="2019" name="Int. J. Syst. Evol. Microbiol.">
        <title>The Global Catalogue of Microorganisms (GCM) 10K type strain sequencing project: providing services to taxonomists for standard genome sequencing and annotation.</title>
        <authorList>
            <consortium name="The Broad Institute Genomics Platform"/>
            <consortium name="The Broad Institute Genome Sequencing Center for Infectious Disease"/>
            <person name="Wu L."/>
            <person name="Ma J."/>
        </authorList>
    </citation>
    <scope>NUCLEOTIDE SEQUENCE [LARGE SCALE GENOMIC DNA]</scope>
    <source>
        <strain evidence="2">TBRC 5781</strain>
    </source>
</reference>
<proteinExistence type="predicted"/>
<keyword evidence="2" id="KW-1185">Reference proteome</keyword>
<comment type="caution">
    <text evidence="1">The sequence shown here is derived from an EMBL/GenBank/DDBJ whole genome shotgun (WGS) entry which is preliminary data.</text>
</comment>
<protein>
    <submittedName>
        <fullName evidence="1">Uncharacterized protein</fullName>
    </submittedName>
</protein>
<gene>
    <name evidence="1" type="ORF">ACFOVS_15065</name>
</gene>
<dbReference type="EMBL" id="JBHSBD010000062">
    <property type="protein sequence ID" value="MFC3969436.1"/>
    <property type="molecule type" value="Genomic_DNA"/>
</dbReference>
<evidence type="ECO:0000313" key="1">
    <source>
        <dbReference type="EMBL" id="MFC3969436.1"/>
    </source>
</evidence>
<accession>A0ABV8EAC3</accession>
<dbReference type="RefSeq" id="WP_247260638.1">
    <property type="nucleotide sequence ID" value="NZ_JALJQZ010000011.1"/>
</dbReference>
<dbReference type="Proteomes" id="UP001595697">
    <property type="component" value="Unassembled WGS sequence"/>
</dbReference>
<organism evidence="1 2">
    <name type="scientific">Rhizobium lemnae</name>
    <dbReference type="NCBI Taxonomy" id="1214924"/>
    <lineage>
        <taxon>Bacteria</taxon>
        <taxon>Pseudomonadati</taxon>
        <taxon>Pseudomonadota</taxon>
        <taxon>Alphaproteobacteria</taxon>
        <taxon>Hyphomicrobiales</taxon>
        <taxon>Rhizobiaceae</taxon>
        <taxon>Rhizobium/Agrobacterium group</taxon>
        <taxon>Rhizobium</taxon>
    </lineage>
</organism>